<evidence type="ECO:0000256" key="8">
    <source>
        <dbReference type="ARBA" id="ARBA00023136"/>
    </source>
</evidence>
<evidence type="ECO:0000256" key="5">
    <source>
        <dbReference type="ARBA" id="ARBA00022792"/>
    </source>
</evidence>
<keyword evidence="9 11" id="KW-1015">Disulfide bond</keyword>
<dbReference type="GO" id="GO:0005743">
    <property type="term" value="C:mitochondrial inner membrane"/>
    <property type="evidence" value="ECO:0007669"/>
    <property type="project" value="UniProtKB-SubCell"/>
</dbReference>
<evidence type="ECO:0000256" key="6">
    <source>
        <dbReference type="ARBA" id="ARBA00022982"/>
    </source>
</evidence>
<protein>
    <recommendedName>
        <fullName evidence="10">Cytochrome b-c1 complex subunit 6</fullName>
    </recommendedName>
</protein>
<dbReference type="PIRSF" id="PIRSF000019">
    <property type="entry name" value="Bc1_11K"/>
    <property type="match status" value="1"/>
</dbReference>
<feature type="domain" description="Ubiquinol-cytochrome C reductase hinge" evidence="12">
    <location>
        <begin position="8"/>
        <end position="67"/>
    </location>
</feature>
<organism evidence="15 19">
    <name type="scientific">Cafeteria roenbergensis</name>
    <name type="common">Marine flagellate</name>
    <dbReference type="NCBI Taxonomy" id="33653"/>
    <lineage>
        <taxon>Eukaryota</taxon>
        <taxon>Sar</taxon>
        <taxon>Stramenopiles</taxon>
        <taxon>Bigyra</taxon>
        <taxon>Opalozoa</taxon>
        <taxon>Bicosoecida</taxon>
        <taxon>Cafeteriaceae</taxon>
        <taxon>Cafeteria</taxon>
    </lineage>
</organism>
<dbReference type="EMBL" id="VLTN01000090">
    <property type="protein sequence ID" value="KAA0146363.1"/>
    <property type="molecule type" value="Genomic_DNA"/>
</dbReference>
<feature type="disulfide bond" evidence="11">
    <location>
        <begin position="17"/>
        <end position="57"/>
    </location>
</feature>
<dbReference type="Pfam" id="PF02320">
    <property type="entry name" value="UCR_hinge"/>
    <property type="match status" value="1"/>
</dbReference>
<dbReference type="InterPro" id="IPR023184">
    <property type="entry name" value="Ubol_cytC_Rdtase_hinge_dom"/>
</dbReference>
<dbReference type="InterPro" id="IPR003422">
    <property type="entry name" value="Cyt_b-c1_6"/>
</dbReference>
<keyword evidence="8 10" id="KW-0472">Membrane</keyword>
<name>A0A5A8DS32_CAFRO</name>
<comment type="similarity">
    <text evidence="2 10">Belongs to the UQCRH/QCR6 family.</text>
</comment>
<dbReference type="SUPFAM" id="SSF81531">
    <property type="entry name" value="Non-heme 11 kDa protein of cytochrome bc1 complex (Ubiquinol-cytochrome c reductase)"/>
    <property type="match status" value="1"/>
</dbReference>
<evidence type="ECO:0000313" key="20">
    <source>
        <dbReference type="Proteomes" id="UP000325113"/>
    </source>
</evidence>
<dbReference type="GO" id="GO:0006122">
    <property type="term" value="P:mitochondrial electron transport, ubiquinol to cytochrome c"/>
    <property type="evidence" value="ECO:0007669"/>
    <property type="project" value="InterPro"/>
</dbReference>
<dbReference type="Proteomes" id="UP000323011">
    <property type="component" value="Unassembled WGS sequence"/>
</dbReference>
<keyword evidence="6 10" id="KW-0249">Electron transport</keyword>
<feature type="disulfide bond" evidence="11">
    <location>
        <begin position="31"/>
        <end position="43"/>
    </location>
</feature>
<keyword evidence="4 10" id="KW-0679">Respiratory chain</keyword>
<comment type="caution">
    <text evidence="15">The sequence shown here is derived from an EMBL/GenBank/DDBJ whole genome shotgun (WGS) entry which is preliminary data.</text>
</comment>
<evidence type="ECO:0000256" key="2">
    <source>
        <dbReference type="ARBA" id="ARBA00006498"/>
    </source>
</evidence>
<evidence type="ECO:0000313" key="14">
    <source>
        <dbReference type="EMBL" id="KAA0159402.1"/>
    </source>
</evidence>
<dbReference type="Gene3D" id="1.10.287.20">
    <property type="entry name" value="Ubiquinol-cytochrome C reductase hinge domain"/>
    <property type="match status" value="1"/>
</dbReference>
<dbReference type="FunFam" id="1.10.287.20:FF:000001">
    <property type="entry name" value="Cytochrome b-c1 complex subunit 6"/>
    <property type="match status" value="1"/>
</dbReference>
<accession>A0A5A8DS32</accession>
<evidence type="ECO:0000313" key="19">
    <source>
        <dbReference type="Proteomes" id="UP000324907"/>
    </source>
</evidence>
<keyword evidence="5 10" id="KW-0999">Mitochondrion inner membrane</keyword>
<evidence type="ECO:0000256" key="3">
    <source>
        <dbReference type="ARBA" id="ARBA00022448"/>
    </source>
</evidence>
<dbReference type="EMBL" id="VLTO01000001">
    <property type="protein sequence ID" value="KAA0178510.1"/>
    <property type="molecule type" value="Genomic_DNA"/>
</dbReference>
<evidence type="ECO:0000313" key="18">
    <source>
        <dbReference type="Proteomes" id="UP000323011"/>
    </source>
</evidence>
<dbReference type="Proteomes" id="UP000325113">
    <property type="component" value="Unassembled WGS sequence"/>
</dbReference>
<sequence length="67" mass="7531">MADAEVVDQKPRIEKECHSSCTGQWGKYEACVKRITAKGSGSCEPWAFDYWTCVDKCTAPRLFAVLK</sequence>
<evidence type="ECO:0000256" key="10">
    <source>
        <dbReference type="PIRNR" id="PIRNR000019"/>
    </source>
</evidence>
<comment type="function">
    <text evidence="10">Component of the ubiquinol-cytochrome c oxidoreductase, a multisubunit transmembrane complex that is part of the mitochondrial electron transport chain which drives oxidative phosphorylation.</text>
</comment>
<evidence type="ECO:0000259" key="12">
    <source>
        <dbReference type="Pfam" id="PF02320"/>
    </source>
</evidence>
<dbReference type="OMA" id="ACDGQYF"/>
<evidence type="ECO:0000256" key="4">
    <source>
        <dbReference type="ARBA" id="ARBA00022660"/>
    </source>
</evidence>
<comment type="subcellular location">
    <subcellularLocation>
        <location evidence="1">Mitochondrion inner membrane</location>
        <topology evidence="1">Peripheral membrane protein</topology>
        <orientation evidence="1">Intermembrane side</orientation>
    </subcellularLocation>
</comment>
<evidence type="ECO:0000313" key="16">
    <source>
        <dbReference type="EMBL" id="KAA0178510.1"/>
    </source>
</evidence>
<evidence type="ECO:0000256" key="11">
    <source>
        <dbReference type="PIRSR" id="PIRSR000019-1"/>
    </source>
</evidence>
<dbReference type="Proteomes" id="UP000324907">
    <property type="component" value="Unassembled WGS sequence"/>
</dbReference>
<evidence type="ECO:0000256" key="7">
    <source>
        <dbReference type="ARBA" id="ARBA00023128"/>
    </source>
</evidence>
<dbReference type="PANTHER" id="PTHR15336:SF0">
    <property type="entry name" value="CYTOCHROME B-C1 COMPLEX SUBUNIT 6, MITOCHONDRIAL"/>
    <property type="match status" value="1"/>
</dbReference>
<dbReference type="AlphaFoldDB" id="A0A5A8DS32"/>
<proteinExistence type="inferred from homology"/>
<keyword evidence="18" id="KW-1185">Reference proteome</keyword>
<evidence type="ECO:0000313" key="17">
    <source>
        <dbReference type="Proteomes" id="UP000322899"/>
    </source>
</evidence>
<evidence type="ECO:0000256" key="1">
    <source>
        <dbReference type="ARBA" id="ARBA00004137"/>
    </source>
</evidence>
<dbReference type="PANTHER" id="PTHR15336">
    <property type="entry name" value="UBIQUINOL-CYTOCHROME C REDUCTASE COMPLEX 7.8 KDA PROTEIN"/>
    <property type="match status" value="1"/>
</dbReference>
<dbReference type="Proteomes" id="UP000322899">
    <property type="component" value="Unassembled WGS sequence"/>
</dbReference>
<dbReference type="InterPro" id="IPR036811">
    <property type="entry name" value="Ubol_cytC_Rdtase_hinge_dom_sf"/>
</dbReference>
<evidence type="ECO:0000313" key="15">
    <source>
        <dbReference type="EMBL" id="KAA0168246.1"/>
    </source>
</evidence>
<dbReference type="OrthoDB" id="405848at2759"/>
<gene>
    <name evidence="16" type="ORF">FNF27_00358</name>
    <name evidence="15" type="ORF">FNF28_02541</name>
    <name evidence="13" type="ORF">FNF29_08094</name>
    <name evidence="14" type="ORF">FNF31_04874</name>
</gene>
<keyword evidence="3 10" id="KW-0813">Transport</keyword>
<evidence type="ECO:0000313" key="13">
    <source>
        <dbReference type="EMBL" id="KAA0146363.1"/>
    </source>
</evidence>
<keyword evidence="7 10" id="KW-0496">Mitochondrion</keyword>
<dbReference type="EMBL" id="VLTL01000029">
    <property type="protein sequence ID" value="KAA0168246.1"/>
    <property type="molecule type" value="Genomic_DNA"/>
</dbReference>
<dbReference type="EMBL" id="VLTM01000054">
    <property type="protein sequence ID" value="KAA0159402.1"/>
    <property type="molecule type" value="Genomic_DNA"/>
</dbReference>
<evidence type="ECO:0000256" key="9">
    <source>
        <dbReference type="ARBA" id="ARBA00023157"/>
    </source>
</evidence>
<reference evidence="17 18" key="1">
    <citation type="submission" date="2019-07" db="EMBL/GenBank/DDBJ databases">
        <title>Genomes of Cafeteria roenbergensis.</title>
        <authorList>
            <person name="Fischer M.G."/>
            <person name="Hackl T."/>
            <person name="Roman M."/>
        </authorList>
    </citation>
    <scope>NUCLEOTIDE SEQUENCE [LARGE SCALE GENOMIC DNA]</scope>
    <source>
        <strain evidence="13 18">BVI</strain>
        <strain evidence="14 20">Cflag</strain>
        <strain evidence="16 17">E4-10P</strain>
        <strain evidence="15 19">RCC970-E3</strain>
    </source>
</reference>